<dbReference type="PIRSF" id="PIRSF017316">
    <property type="entry name" value="Pesterase_C1039"/>
    <property type="match status" value="1"/>
</dbReference>
<dbReference type="InterPro" id="IPR053828">
    <property type="entry name" value="Nucleosidase_C"/>
</dbReference>
<dbReference type="GO" id="GO:0009166">
    <property type="term" value="P:nucleotide catabolic process"/>
    <property type="evidence" value="ECO:0007669"/>
    <property type="project" value="InterPro"/>
</dbReference>
<dbReference type="PANTHER" id="PTHR11575:SF22">
    <property type="entry name" value="ADL392WP"/>
    <property type="match status" value="1"/>
</dbReference>
<dbReference type="Gene3D" id="3.90.780.10">
    <property type="entry name" value="5'-Nucleotidase, C-terminal domain"/>
    <property type="match status" value="1"/>
</dbReference>
<dbReference type="Proteomes" id="UP000054481">
    <property type="component" value="Unassembled WGS sequence"/>
</dbReference>
<dbReference type="AlphaFoldDB" id="A0A0F8A2I1"/>
<dbReference type="Gene3D" id="3.60.21.10">
    <property type="match status" value="1"/>
</dbReference>
<dbReference type="InterPro" id="IPR006179">
    <property type="entry name" value="5_nucleotidase/apyrase"/>
</dbReference>
<dbReference type="InterPro" id="IPR041823">
    <property type="entry name" value="YHR202W_N"/>
</dbReference>
<feature type="domain" description="Calcineurin-like phosphoesterase" evidence="2">
    <location>
        <begin position="63"/>
        <end position="291"/>
    </location>
</feature>
<dbReference type="Pfam" id="PF21953">
    <property type="entry name" value="NadN_nucleosid_C"/>
    <property type="match status" value="1"/>
</dbReference>
<dbReference type="Pfam" id="PF00149">
    <property type="entry name" value="Metallophos"/>
    <property type="match status" value="1"/>
</dbReference>
<feature type="domain" description="Putative 5'-nucleotidase C-terminal" evidence="3">
    <location>
        <begin position="408"/>
        <end position="602"/>
    </location>
</feature>
<evidence type="ECO:0000313" key="5">
    <source>
        <dbReference type="Proteomes" id="UP000054481"/>
    </source>
</evidence>
<accession>A0A0F8A2I1</accession>
<dbReference type="PROSITE" id="PS51257">
    <property type="entry name" value="PROKAR_LIPOPROTEIN"/>
    <property type="match status" value="1"/>
</dbReference>
<feature type="signal peptide" evidence="1">
    <location>
        <begin position="1"/>
        <end position="20"/>
    </location>
</feature>
<organism evidence="4 5">
    <name type="scientific">Hirsutella minnesotensis 3608</name>
    <dbReference type="NCBI Taxonomy" id="1043627"/>
    <lineage>
        <taxon>Eukaryota</taxon>
        <taxon>Fungi</taxon>
        <taxon>Dikarya</taxon>
        <taxon>Ascomycota</taxon>
        <taxon>Pezizomycotina</taxon>
        <taxon>Sordariomycetes</taxon>
        <taxon>Hypocreomycetidae</taxon>
        <taxon>Hypocreales</taxon>
        <taxon>Ophiocordycipitaceae</taxon>
        <taxon>Hirsutella</taxon>
    </lineage>
</organism>
<name>A0A0F8A2I1_9HYPO</name>
<dbReference type="EMBL" id="KQ030508">
    <property type="protein sequence ID" value="KJZ77027.1"/>
    <property type="molecule type" value="Genomic_DNA"/>
</dbReference>
<dbReference type="OrthoDB" id="7722975at2759"/>
<dbReference type="InterPro" id="IPR004843">
    <property type="entry name" value="Calcineurin-like_PHP"/>
</dbReference>
<evidence type="ECO:0000313" key="4">
    <source>
        <dbReference type="EMBL" id="KJZ77027.1"/>
    </source>
</evidence>
<gene>
    <name evidence="4" type="ORF">HIM_03348</name>
</gene>
<dbReference type="FunFam" id="3.60.21.10:FF:000043">
    <property type="entry name" value="Ser/Thr protein phosphatase family"/>
    <property type="match status" value="1"/>
</dbReference>
<dbReference type="InterPro" id="IPR014485">
    <property type="entry name" value="Pesterase_C1039"/>
</dbReference>
<dbReference type="GO" id="GO:0005829">
    <property type="term" value="C:cytosol"/>
    <property type="evidence" value="ECO:0007669"/>
    <property type="project" value="TreeGrafter"/>
</dbReference>
<dbReference type="SUPFAM" id="SSF55816">
    <property type="entry name" value="5'-nucleotidase (syn. UDP-sugar hydrolase), C-terminal domain"/>
    <property type="match status" value="1"/>
</dbReference>
<dbReference type="SUPFAM" id="SSF56300">
    <property type="entry name" value="Metallo-dependent phosphatases"/>
    <property type="match status" value="1"/>
</dbReference>
<dbReference type="PANTHER" id="PTHR11575">
    <property type="entry name" value="5'-NUCLEOTIDASE-RELATED"/>
    <property type="match status" value="1"/>
</dbReference>
<sequence>MSKLLGLVAGFAALLSSVIACGQDSCYGPIDTVEHVRHVKRMQPGAPGAVYGPKGPLQWGQINFLHTTDTHGWLQGHLKEKNYGADWGDFVSFTRRMKDSAHRMGADLLLIDTGDLHDGTGLSDATKVDGTESMPIFKEIDYDLLAMGNHELYVTDVAYQMFNEYARKWGDRYVTSNVQVLNKTTGQYEYVGVTHRYFTTAMGLRIKAFGVLFDFTGNSNASRVIKAREMVQQKWFTDTLASKEPVDLFIILGHNPVRQTDKSSTFKTVFDAIRKVHPTTPIQIFGGHTHIRDFTIYDDSSVSLESGRYCETLGWLSMSGFKSCSTGFKGPANPKGVANPSRPARADSKSPFVFSRRYLDWNRKTFIYHSNFTGQALDTSDGKEVTGQITKVRNQLRLGEVYGCAPQDWCKSCAPFDDKTKNIFAGVIAPAVSAVVINQTRADKPRIHLGNTGFVRFDLHKGPFTYDDSFIISPFRNKFLFFPDVPFDLANQLIQKLNSGPADKRDLVSMPVPRDSCTDPTLGYLSRRDLREGRGVVRRQEPVTPGYVTSDDWGLDGDDTQHSEISSHDIPNYWEARAAFPKDGSRPEKVDVVFSEFIKKYVFLYLGEGYTADKATCYVDCNFTSQDFMLPYAKLAWQANKDNCPVM</sequence>
<feature type="chain" id="PRO_5002526399" evidence="1">
    <location>
        <begin position="21"/>
        <end position="647"/>
    </location>
</feature>
<reference evidence="4 5" key="1">
    <citation type="journal article" date="2014" name="Genome Biol. Evol.">
        <title>Comparative genomics and transcriptomics analyses reveal divergent lifestyle features of nematode endoparasitic fungus Hirsutella minnesotensis.</title>
        <authorList>
            <person name="Lai Y."/>
            <person name="Liu K."/>
            <person name="Zhang X."/>
            <person name="Zhang X."/>
            <person name="Li K."/>
            <person name="Wang N."/>
            <person name="Shu C."/>
            <person name="Wu Y."/>
            <person name="Wang C."/>
            <person name="Bushley K.E."/>
            <person name="Xiang M."/>
            <person name="Liu X."/>
        </authorList>
    </citation>
    <scope>NUCLEOTIDE SEQUENCE [LARGE SCALE GENOMIC DNA]</scope>
    <source>
        <strain evidence="4 5">3608</strain>
    </source>
</reference>
<evidence type="ECO:0000259" key="2">
    <source>
        <dbReference type="Pfam" id="PF00149"/>
    </source>
</evidence>
<dbReference type="GO" id="GO:0005576">
    <property type="term" value="C:extracellular region"/>
    <property type="evidence" value="ECO:0007669"/>
    <property type="project" value="UniProtKB-ARBA"/>
</dbReference>
<dbReference type="GO" id="GO:0016787">
    <property type="term" value="F:hydrolase activity"/>
    <property type="evidence" value="ECO:0007669"/>
    <property type="project" value="InterPro"/>
</dbReference>
<dbReference type="InterPro" id="IPR029052">
    <property type="entry name" value="Metallo-depent_PP-like"/>
</dbReference>
<keyword evidence="1" id="KW-0732">Signal</keyword>
<keyword evidence="5" id="KW-1185">Reference proteome</keyword>
<proteinExistence type="predicted"/>
<evidence type="ECO:0000256" key="1">
    <source>
        <dbReference type="SAM" id="SignalP"/>
    </source>
</evidence>
<dbReference type="CDD" id="cd07407">
    <property type="entry name" value="MPP_YHR202W_N"/>
    <property type="match status" value="1"/>
</dbReference>
<protein>
    <submittedName>
        <fullName evidence="4">Uncharacterized protein</fullName>
    </submittedName>
</protein>
<dbReference type="InterPro" id="IPR036907">
    <property type="entry name" value="5'-Nucleotdase_C_sf"/>
</dbReference>
<evidence type="ECO:0000259" key="3">
    <source>
        <dbReference type="Pfam" id="PF21953"/>
    </source>
</evidence>